<reference evidence="3" key="2">
    <citation type="submission" date="2025-08" db="UniProtKB">
        <authorList>
            <consortium name="RefSeq"/>
        </authorList>
    </citation>
    <scope>IDENTIFICATION</scope>
    <source>
        <tissue evidence="3">Leaf</tissue>
    </source>
</reference>
<evidence type="ECO:0000313" key="2">
    <source>
        <dbReference type="Proteomes" id="UP000515151"/>
    </source>
</evidence>
<reference evidence="2" key="1">
    <citation type="journal article" date="2020" name="Plant Biotechnol. J.">
        <title>The pomegranate (Punica granatum L.) draft genome dissects genetic divergence between soft- and hard-seeded cultivars.</title>
        <authorList>
            <person name="Luo X."/>
            <person name="Li H."/>
            <person name="Wu Z."/>
            <person name="Yao W."/>
            <person name="Zhao P."/>
            <person name="Cao D."/>
            <person name="Yu H."/>
            <person name="Li K."/>
            <person name="Poudel K."/>
            <person name="Zhao D."/>
            <person name="Zhang F."/>
            <person name="Xia X."/>
            <person name="Chen L."/>
            <person name="Wang Q."/>
            <person name="Jing D."/>
            <person name="Cao S."/>
        </authorList>
    </citation>
    <scope>NUCLEOTIDE SEQUENCE [LARGE SCALE GENOMIC DNA]</scope>
    <source>
        <strain evidence="2">cv. Tunisia</strain>
    </source>
</reference>
<feature type="compositionally biased region" description="Polar residues" evidence="1">
    <location>
        <begin position="168"/>
        <end position="183"/>
    </location>
</feature>
<dbReference type="OrthoDB" id="1166206at2759"/>
<dbReference type="AlphaFoldDB" id="A0A6P8DFK3"/>
<dbReference type="Proteomes" id="UP000515151">
    <property type="component" value="Chromosome 4"/>
</dbReference>
<feature type="region of interest" description="Disordered" evidence="1">
    <location>
        <begin position="137"/>
        <end position="183"/>
    </location>
</feature>
<protein>
    <submittedName>
        <fullName evidence="3">Uncharacterized protein LOC116204222</fullName>
    </submittedName>
</protein>
<dbReference type="GeneID" id="116204222"/>
<name>A0A6P8DFK3_PUNGR</name>
<gene>
    <name evidence="3" type="primary">LOC116204222</name>
</gene>
<organism evidence="2 3">
    <name type="scientific">Punica granatum</name>
    <name type="common">Pomegranate</name>
    <dbReference type="NCBI Taxonomy" id="22663"/>
    <lineage>
        <taxon>Eukaryota</taxon>
        <taxon>Viridiplantae</taxon>
        <taxon>Streptophyta</taxon>
        <taxon>Embryophyta</taxon>
        <taxon>Tracheophyta</taxon>
        <taxon>Spermatophyta</taxon>
        <taxon>Magnoliopsida</taxon>
        <taxon>eudicotyledons</taxon>
        <taxon>Gunneridae</taxon>
        <taxon>Pentapetalae</taxon>
        <taxon>rosids</taxon>
        <taxon>malvids</taxon>
        <taxon>Myrtales</taxon>
        <taxon>Lythraceae</taxon>
        <taxon>Punica</taxon>
    </lineage>
</organism>
<evidence type="ECO:0000256" key="1">
    <source>
        <dbReference type="SAM" id="MobiDB-lite"/>
    </source>
</evidence>
<evidence type="ECO:0000313" key="3">
    <source>
        <dbReference type="RefSeq" id="XP_031392166.1"/>
    </source>
</evidence>
<dbReference type="PANTHER" id="PTHR32108:SF9">
    <property type="entry name" value="REVERSE TRANSCRIPTASE RNASE H-LIKE DOMAIN-CONTAINING PROTEIN"/>
    <property type="match status" value="1"/>
</dbReference>
<sequence length="505" mass="56172">MLQYWDYEEFVIHSFQDSLSRSALDGFMSLKAEDIPTWADLSRKFIDQYQYCAETPPTLLELSMKEMAHGQRFEIYATKWRAQAAKHIPSISEVQQIQLFHSTLRGVYYSHLLAHTSSFSDLIEAGKKLDLGIKLGRMEGPTNKGEESSKKAPATMSSSSGRRGKEVSVNTVNPAHPTPQQYSVNLTTAPTAAPTYSSPPPRQHQPQSIYYLAPPVPPPMTSQPFVHHYAPTPTLSPQPRPLVSRARPLAQQSPTSQGPQVGATQYRSRKQYTPLLAPLSHIYRQLLAGNHIQPISLGPNFDPAAQDQSKHCEYHQGAPGHTLDNCWRLRDEIQKRIDNNRLTFNAVRPPNVQANPIPDHRPSSGSSINMITICTLGKDENAQDNPLPFVIDYTLEEPTVGFAGHMASPAPFVVDIPTREMYSDNKVPWTYEGGIESVEQQFSVMGVTRSGRVYENPVIIDKGKAPAAGVGAVPESMPFPSKRVTEEEAEAFMKIIKASEYKVVE</sequence>
<dbReference type="PANTHER" id="PTHR32108">
    <property type="entry name" value="DNA-DIRECTED RNA POLYMERASE SUBUNIT ALPHA"/>
    <property type="match status" value="1"/>
</dbReference>
<keyword evidence="2" id="KW-1185">Reference proteome</keyword>
<accession>A0A6P8DFK3</accession>
<proteinExistence type="predicted"/>
<dbReference type="RefSeq" id="XP_031392166.1">
    <property type="nucleotide sequence ID" value="XM_031536306.1"/>
</dbReference>